<protein>
    <submittedName>
        <fullName evidence="1">Uncharacterized protein</fullName>
    </submittedName>
</protein>
<keyword evidence="2" id="KW-1185">Reference proteome</keyword>
<dbReference type="Proteomes" id="UP001500212">
    <property type="component" value="Unassembled WGS sequence"/>
</dbReference>
<accession>A0ABP8TWB5</accession>
<evidence type="ECO:0000313" key="1">
    <source>
        <dbReference type="EMBL" id="GAA4615869.1"/>
    </source>
</evidence>
<proteinExistence type="predicted"/>
<name>A0ABP8TWB5_9ACTN</name>
<reference evidence="2" key="1">
    <citation type="journal article" date="2019" name="Int. J. Syst. Evol. Microbiol.">
        <title>The Global Catalogue of Microorganisms (GCM) 10K type strain sequencing project: providing services to taxonomists for standard genome sequencing and annotation.</title>
        <authorList>
            <consortium name="The Broad Institute Genomics Platform"/>
            <consortium name="The Broad Institute Genome Sequencing Center for Infectious Disease"/>
            <person name="Wu L."/>
            <person name="Ma J."/>
        </authorList>
    </citation>
    <scope>NUCLEOTIDE SEQUENCE [LARGE SCALE GENOMIC DNA]</scope>
    <source>
        <strain evidence="2">JCM 17938</strain>
    </source>
</reference>
<organism evidence="1 2">
    <name type="scientific">Actinoallomurus liliacearum</name>
    <dbReference type="NCBI Taxonomy" id="1080073"/>
    <lineage>
        <taxon>Bacteria</taxon>
        <taxon>Bacillati</taxon>
        <taxon>Actinomycetota</taxon>
        <taxon>Actinomycetes</taxon>
        <taxon>Streptosporangiales</taxon>
        <taxon>Thermomonosporaceae</taxon>
        <taxon>Actinoallomurus</taxon>
    </lineage>
</organism>
<gene>
    <name evidence="1" type="ORF">GCM10023195_70220</name>
</gene>
<comment type="caution">
    <text evidence="1">The sequence shown here is derived from an EMBL/GenBank/DDBJ whole genome shotgun (WGS) entry which is preliminary data.</text>
</comment>
<sequence>MRTVLNGEGLYSFTSKAERRAVEAALRDTYDTAWKTIVVLTGDGGRNCSNHRMIRIWEVRPSATTPRSRCSNA</sequence>
<evidence type="ECO:0000313" key="2">
    <source>
        <dbReference type="Proteomes" id="UP001500212"/>
    </source>
</evidence>
<dbReference type="EMBL" id="BAABHJ010000031">
    <property type="protein sequence ID" value="GAA4615869.1"/>
    <property type="molecule type" value="Genomic_DNA"/>
</dbReference>